<dbReference type="Gene3D" id="3.20.20.80">
    <property type="entry name" value="Glycosidases"/>
    <property type="match status" value="1"/>
</dbReference>
<dbReference type="AlphaFoldDB" id="A0A5M9K1S3"/>
<dbReference type="InterPro" id="IPR041625">
    <property type="entry name" value="Beta-mannosidase_Ig"/>
</dbReference>
<dbReference type="PANTHER" id="PTHR43730">
    <property type="entry name" value="BETA-MANNOSIDASE"/>
    <property type="match status" value="1"/>
</dbReference>
<evidence type="ECO:0000313" key="4">
    <source>
        <dbReference type="EMBL" id="KAA8575758.1"/>
    </source>
</evidence>
<feature type="domain" description="Beta-mannosidase Ig-fold" evidence="2">
    <location>
        <begin position="187"/>
        <end position="240"/>
    </location>
</feature>
<dbReference type="Pfam" id="PF17753">
    <property type="entry name" value="Ig_mannosidase"/>
    <property type="match status" value="1"/>
</dbReference>
<dbReference type="InterPro" id="IPR017853">
    <property type="entry name" value="GH"/>
</dbReference>
<dbReference type="GO" id="GO:0004567">
    <property type="term" value="F:beta-mannosidase activity"/>
    <property type="evidence" value="ECO:0007669"/>
    <property type="project" value="TreeGrafter"/>
</dbReference>
<reference evidence="4 5" key="1">
    <citation type="submission" date="2019-06" db="EMBL/GenBank/DDBJ databases">
        <title>Genome Sequence of the Brown Rot Fungal Pathogen Monilinia fructicola.</title>
        <authorList>
            <person name="De Miccolis Angelini R.M."/>
            <person name="Landi L."/>
            <person name="Abate D."/>
            <person name="Pollastro S."/>
            <person name="Romanazzi G."/>
            <person name="Faretra F."/>
        </authorList>
    </citation>
    <scope>NUCLEOTIDE SEQUENCE [LARGE SCALE GENOMIC DNA]</scope>
    <source>
        <strain evidence="4 5">Mfrc123</strain>
    </source>
</reference>
<gene>
    <name evidence="4" type="ORF">EYC84_004862</name>
</gene>
<proteinExistence type="predicted"/>
<dbReference type="UniPathway" id="UPA00280"/>
<keyword evidence="1" id="KW-0326">Glycosidase</keyword>
<evidence type="ECO:0000313" key="5">
    <source>
        <dbReference type="Proteomes" id="UP000322873"/>
    </source>
</evidence>
<dbReference type="SUPFAM" id="SSF51445">
    <property type="entry name" value="(Trans)glycosidases"/>
    <property type="match status" value="1"/>
</dbReference>
<dbReference type="InterPro" id="IPR041447">
    <property type="entry name" value="Mannosidase_ig"/>
</dbReference>
<dbReference type="Gene3D" id="2.60.40.10">
    <property type="entry name" value="Immunoglobulins"/>
    <property type="match status" value="1"/>
</dbReference>
<dbReference type="Pfam" id="PF17786">
    <property type="entry name" value="Mannosidase_ig"/>
    <property type="match status" value="1"/>
</dbReference>
<dbReference type="GO" id="GO:0006516">
    <property type="term" value="P:glycoprotein catabolic process"/>
    <property type="evidence" value="ECO:0007669"/>
    <property type="project" value="TreeGrafter"/>
</dbReference>
<sequence>MQAECLASAYRLWKRQWKGPGKEYCGGALVWQINDCWPVTSWAIVDYYLRPKHAYYTVKREMAPISLGITRKEHIIPKDKYTRAHLTKTTKIEIWGSNLSLKDITADVVVKAFDVITGQETFSKTVASTLLLPENRSTEIIAMDVPVRKANADEESRTVVAAYLIQDGIQIARYINWPEPLKYVHLQKPKHLRAELSQDGKIVEINSDVPVKGVALECSDENVRFEDNLIDIVPGEVVRVAAGGTSEGTDIGTMYLGAFRFSCIRNRRVKCEAILRDKLHPDLFSSGTPSEGPILTRFNSQRGVDREVPFNDTDEDREHMLIQLTTYIQ</sequence>
<dbReference type="SUPFAM" id="SSF49303">
    <property type="entry name" value="beta-Galactosidase/glucuronidase domain"/>
    <property type="match status" value="1"/>
</dbReference>
<dbReference type="EMBL" id="VICG01000002">
    <property type="protein sequence ID" value="KAA8575758.1"/>
    <property type="molecule type" value="Genomic_DNA"/>
</dbReference>
<keyword evidence="5" id="KW-1185">Reference proteome</keyword>
<protein>
    <submittedName>
        <fullName evidence="4">Uncharacterized protein</fullName>
    </submittedName>
</protein>
<organism evidence="4 5">
    <name type="scientific">Monilinia fructicola</name>
    <name type="common">Brown rot fungus</name>
    <name type="synonym">Ciboria fructicola</name>
    <dbReference type="NCBI Taxonomy" id="38448"/>
    <lineage>
        <taxon>Eukaryota</taxon>
        <taxon>Fungi</taxon>
        <taxon>Dikarya</taxon>
        <taxon>Ascomycota</taxon>
        <taxon>Pezizomycotina</taxon>
        <taxon>Leotiomycetes</taxon>
        <taxon>Helotiales</taxon>
        <taxon>Sclerotiniaceae</taxon>
        <taxon>Monilinia</taxon>
    </lineage>
</organism>
<dbReference type="VEuPathDB" id="FungiDB:MFRU_020g01100"/>
<dbReference type="InterPro" id="IPR013783">
    <property type="entry name" value="Ig-like_fold"/>
</dbReference>
<dbReference type="InterPro" id="IPR036156">
    <property type="entry name" value="Beta-gal/glucu_dom_sf"/>
</dbReference>
<dbReference type="Proteomes" id="UP000322873">
    <property type="component" value="Unassembled WGS sequence"/>
</dbReference>
<evidence type="ECO:0000259" key="2">
    <source>
        <dbReference type="Pfam" id="PF17753"/>
    </source>
</evidence>
<feature type="domain" description="Mannosidase Ig/CBM-like" evidence="3">
    <location>
        <begin position="90"/>
        <end position="183"/>
    </location>
</feature>
<evidence type="ECO:0000259" key="3">
    <source>
        <dbReference type="Pfam" id="PF17786"/>
    </source>
</evidence>
<comment type="caution">
    <text evidence="4">The sequence shown here is derived from an EMBL/GenBank/DDBJ whole genome shotgun (WGS) entry which is preliminary data.</text>
</comment>
<name>A0A5M9K1S3_MONFR</name>
<keyword evidence="1" id="KW-0378">Hydrolase</keyword>
<dbReference type="PANTHER" id="PTHR43730:SF1">
    <property type="entry name" value="BETA-MANNOSIDASE"/>
    <property type="match status" value="1"/>
</dbReference>
<dbReference type="InterPro" id="IPR050887">
    <property type="entry name" value="Beta-mannosidase_GH2"/>
</dbReference>
<accession>A0A5M9K1S3</accession>
<evidence type="ECO:0000256" key="1">
    <source>
        <dbReference type="ARBA" id="ARBA00023295"/>
    </source>
</evidence>